<gene>
    <name evidence="1" type="ORF">TIFTF001_049537</name>
    <name evidence="2" type="ORF">TIFTF001_049540</name>
    <name evidence="3" type="ORF">TIFTF001_049541</name>
    <name evidence="4" type="ORF">TIFTF001_049544</name>
</gene>
<proteinExistence type="predicted"/>
<evidence type="ECO:0000313" key="1">
    <source>
        <dbReference type="EMBL" id="GMN29539.1"/>
    </source>
</evidence>
<accession>A0AA88CS93</accession>
<dbReference type="AlphaFoldDB" id="A0AA88CS93"/>
<sequence length="102" mass="10826">MAATASTTATGSYFHTLKKLRPNLPHFPSDHALLHLRISPSRFSSLLSQSSSIEALPLGVGVTAAALQRFRVPRVTAAVAQEEVAVSAEEEVVEEVESAGVE</sequence>
<evidence type="ECO:0000313" key="4">
    <source>
        <dbReference type="EMBL" id="GMN29578.1"/>
    </source>
</evidence>
<reference evidence="2" key="1">
    <citation type="submission" date="2023-07" db="EMBL/GenBank/DDBJ databases">
        <title>draft genome sequence of fig (Ficus carica).</title>
        <authorList>
            <person name="Takahashi T."/>
            <person name="Nishimura K."/>
        </authorList>
    </citation>
    <scope>NUCLEOTIDE SEQUENCE</scope>
</reference>
<protein>
    <submittedName>
        <fullName evidence="2">Uncharacterized protein</fullName>
    </submittedName>
</protein>
<dbReference type="EMBL" id="BTGU01007217">
    <property type="protein sequence ID" value="GMN29545.1"/>
    <property type="molecule type" value="Genomic_DNA"/>
</dbReference>
<dbReference type="EMBL" id="BTGU01007219">
    <property type="protein sequence ID" value="GMN29578.1"/>
    <property type="molecule type" value="Genomic_DNA"/>
</dbReference>
<dbReference type="Proteomes" id="UP001187192">
    <property type="component" value="Unassembled WGS sequence"/>
</dbReference>
<evidence type="ECO:0000313" key="5">
    <source>
        <dbReference type="Proteomes" id="UP001187192"/>
    </source>
</evidence>
<evidence type="ECO:0000313" key="3">
    <source>
        <dbReference type="EMBL" id="GMN29567.1"/>
    </source>
</evidence>
<name>A0AA88CS93_FICCA</name>
<evidence type="ECO:0000313" key="2">
    <source>
        <dbReference type="EMBL" id="GMN29545.1"/>
    </source>
</evidence>
<organism evidence="2 5">
    <name type="scientific">Ficus carica</name>
    <name type="common">Common fig</name>
    <dbReference type="NCBI Taxonomy" id="3494"/>
    <lineage>
        <taxon>Eukaryota</taxon>
        <taxon>Viridiplantae</taxon>
        <taxon>Streptophyta</taxon>
        <taxon>Embryophyta</taxon>
        <taxon>Tracheophyta</taxon>
        <taxon>Spermatophyta</taxon>
        <taxon>Magnoliopsida</taxon>
        <taxon>eudicotyledons</taxon>
        <taxon>Gunneridae</taxon>
        <taxon>Pentapetalae</taxon>
        <taxon>rosids</taxon>
        <taxon>fabids</taxon>
        <taxon>Rosales</taxon>
        <taxon>Moraceae</taxon>
        <taxon>Ficeae</taxon>
        <taxon>Ficus</taxon>
    </lineage>
</organism>
<feature type="non-terminal residue" evidence="2">
    <location>
        <position position="102"/>
    </location>
</feature>
<keyword evidence="5" id="KW-1185">Reference proteome</keyword>
<dbReference type="EMBL" id="BTGU01007218">
    <property type="protein sequence ID" value="GMN29567.1"/>
    <property type="molecule type" value="Genomic_DNA"/>
</dbReference>
<dbReference type="EMBL" id="BTGU01007216">
    <property type="protein sequence ID" value="GMN29539.1"/>
    <property type="molecule type" value="Genomic_DNA"/>
</dbReference>
<comment type="caution">
    <text evidence="2">The sequence shown here is derived from an EMBL/GenBank/DDBJ whole genome shotgun (WGS) entry which is preliminary data.</text>
</comment>